<keyword evidence="3" id="KW-1185">Reference proteome</keyword>
<sequence>MASGNHRTGSSARLHAGALLSHSGVIKTNAVFLVFALSACRQAVPSAMPAPSPQEPTARTIPASGVVPSASTPTTEDWKLSVSPGEGGKYRIHITDATGRELQVIDGQEGKPPYEAAALLKLDDFTGDGKPDILVRSLSAGASALTSESIYVYDAKSGHFLDAELFENDGEVTKTGPGCIAVEHRNLDNMTYAKDQYCWEGSWVFKGNKD</sequence>
<gene>
    <name evidence="2" type="ORF">EBB59_01745</name>
</gene>
<protein>
    <recommendedName>
        <fullName evidence="4">VCBS repeat-containing protein</fullName>
    </recommendedName>
</protein>
<dbReference type="EMBL" id="RFLY01000002">
    <property type="protein sequence ID" value="RMH94566.1"/>
    <property type="molecule type" value="Genomic_DNA"/>
</dbReference>
<dbReference type="OrthoDB" id="8431028at2"/>
<proteinExistence type="predicted"/>
<reference evidence="2 3" key="1">
    <citation type="submission" date="2018-10" db="EMBL/GenBank/DDBJ databases">
        <title>Proposal of Lysobacter pythonis sp. nov. isolated from royal pythons (Python regius).</title>
        <authorList>
            <person name="Hans-Juergen B."/>
            <person name="Huptas C."/>
            <person name="Sandra B."/>
            <person name="Igor L."/>
            <person name="Joachim S."/>
            <person name="Siegfried S."/>
            <person name="Mareike W."/>
            <person name="Peter K."/>
        </authorList>
    </citation>
    <scope>NUCLEOTIDE SEQUENCE [LARGE SCALE GENOMIC DNA]</scope>
    <source>
        <strain evidence="2 3">4284/11</strain>
    </source>
</reference>
<organism evidence="2 3">
    <name type="scientific">Solilutibacter pythonis</name>
    <dbReference type="NCBI Taxonomy" id="2483112"/>
    <lineage>
        <taxon>Bacteria</taxon>
        <taxon>Pseudomonadati</taxon>
        <taxon>Pseudomonadota</taxon>
        <taxon>Gammaproteobacteria</taxon>
        <taxon>Lysobacterales</taxon>
        <taxon>Lysobacteraceae</taxon>
        <taxon>Solilutibacter</taxon>
    </lineage>
</organism>
<evidence type="ECO:0008006" key="4">
    <source>
        <dbReference type="Google" id="ProtNLM"/>
    </source>
</evidence>
<dbReference type="AlphaFoldDB" id="A0A3M2HXW8"/>
<comment type="caution">
    <text evidence="2">The sequence shown here is derived from an EMBL/GenBank/DDBJ whole genome shotgun (WGS) entry which is preliminary data.</text>
</comment>
<dbReference type="Proteomes" id="UP000275012">
    <property type="component" value="Unassembled WGS sequence"/>
</dbReference>
<feature type="region of interest" description="Disordered" evidence="1">
    <location>
        <begin position="48"/>
        <end position="84"/>
    </location>
</feature>
<evidence type="ECO:0000313" key="2">
    <source>
        <dbReference type="EMBL" id="RMH94566.1"/>
    </source>
</evidence>
<name>A0A3M2HXW8_9GAMM</name>
<evidence type="ECO:0000256" key="1">
    <source>
        <dbReference type="SAM" id="MobiDB-lite"/>
    </source>
</evidence>
<accession>A0A3M2HXW8</accession>
<evidence type="ECO:0000313" key="3">
    <source>
        <dbReference type="Proteomes" id="UP000275012"/>
    </source>
</evidence>